<reference evidence="1 2" key="1">
    <citation type="submission" date="2011-08" db="EMBL/GenBank/DDBJ databases">
        <authorList>
            <person name="Weinstock G."/>
            <person name="Sodergren E."/>
            <person name="Clifton S."/>
            <person name="Fulton L."/>
            <person name="Fulton B."/>
            <person name="Courtney L."/>
            <person name="Fronick C."/>
            <person name="Harrison M."/>
            <person name="Strong C."/>
            <person name="Farmer C."/>
            <person name="Delahaunty K."/>
            <person name="Markovic C."/>
            <person name="Hall O."/>
            <person name="Minx P."/>
            <person name="Tomlinson C."/>
            <person name="Mitreva M."/>
            <person name="Hou S."/>
            <person name="Chen J."/>
            <person name="Wollam A."/>
            <person name="Pepin K.H."/>
            <person name="Johnson M."/>
            <person name="Bhonagiri V."/>
            <person name="Zhang X."/>
            <person name="Suruliraj S."/>
            <person name="Warren W."/>
            <person name="Chinwalla A."/>
            <person name="Mardis E.R."/>
            <person name="Wilson R.K."/>
        </authorList>
    </citation>
    <scope>NUCLEOTIDE SEQUENCE [LARGE SCALE GENOMIC DNA]</scope>
    <source>
        <strain evidence="1 2">F0432</strain>
    </source>
</reference>
<dbReference type="AlphaFoldDB" id="G9ZIN8"/>
<dbReference type="STRING" id="797473.HMPREF9080_02649"/>
<organism evidence="1 2">
    <name type="scientific">Cardiobacterium valvarum F0432</name>
    <dbReference type="NCBI Taxonomy" id="797473"/>
    <lineage>
        <taxon>Bacteria</taxon>
        <taxon>Pseudomonadati</taxon>
        <taxon>Pseudomonadota</taxon>
        <taxon>Gammaproteobacteria</taxon>
        <taxon>Cardiobacteriales</taxon>
        <taxon>Cardiobacteriaceae</taxon>
        <taxon>Cardiobacterium</taxon>
    </lineage>
</organism>
<sequence>MKMLAVLRRLGRHIFAQPGTPIPTEKVEPAQLANFPEGVASSDRVNITTGDIDSLATALDALPTDWNTDTHGHKYIETQENGISHRYVIGTVCKGKSRINSPQEPTRLGDDTN</sequence>
<dbReference type="RefSeq" id="WP_006986641.1">
    <property type="nucleotide sequence ID" value="NZ_JH417959.1"/>
</dbReference>
<dbReference type="HOGENOM" id="CLU_2128982_0_0_6"/>
<accession>G9ZIN8</accession>
<proteinExistence type="predicted"/>
<comment type="caution">
    <text evidence="1">The sequence shown here is derived from an EMBL/GenBank/DDBJ whole genome shotgun (WGS) entry which is preliminary data.</text>
</comment>
<dbReference type="Proteomes" id="UP000004750">
    <property type="component" value="Unassembled WGS sequence"/>
</dbReference>
<name>G9ZIN8_9GAMM</name>
<gene>
    <name evidence="1" type="ORF">HMPREF9080_02649</name>
</gene>
<evidence type="ECO:0000313" key="1">
    <source>
        <dbReference type="EMBL" id="EHM51676.1"/>
    </source>
</evidence>
<dbReference type="EMBL" id="AGCM01000155">
    <property type="protein sequence ID" value="EHM51676.1"/>
    <property type="molecule type" value="Genomic_DNA"/>
</dbReference>
<evidence type="ECO:0000313" key="2">
    <source>
        <dbReference type="Proteomes" id="UP000004750"/>
    </source>
</evidence>
<protein>
    <submittedName>
        <fullName evidence="1">Uncharacterized protein</fullName>
    </submittedName>
</protein>